<evidence type="ECO:0000313" key="2">
    <source>
        <dbReference type="Proteomes" id="UP000008370"/>
    </source>
</evidence>
<name>K5US24_PHACS</name>
<dbReference type="GeneID" id="18911357"/>
<accession>K5US24</accession>
<evidence type="ECO:0000313" key="1">
    <source>
        <dbReference type="EMBL" id="EKM52701.1"/>
    </source>
</evidence>
<dbReference type="KEGG" id="pco:PHACADRAFT_198745"/>
<dbReference type="Proteomes" id="UP000008370">
    <property type="component" value="Unassembled WGS sequence"/>
</dbReference>
<sequence>MAQNINNQNPQDFHTFMNYPQPPNTPGIIVPQRVYRRATGQNGFNPLPPIRFFANGFLGLHLESALVPGNELDNAETTPPLSETNIRPHAYLISQWPGYDEWTMLNALTANLGNRPVTLAQIANQAATRVQQFYNDMLHATGGDPHWALQNIPFRALSLVELRNVSQGSWQPVLCHSPT</sequence>
<proteinExistence type="predicted"/>
<protein>
    <submittedName>
        <fullName evidence="1">Uncharacterized protein</fullName>
    </submittedName>
</protein>
<dbReference type="EMBL" id="JH930475">
    <property type="protein sequence ID" value="EKM52701.1"/>
    <property type="molecule type" value="Genomic_DNA"/>
</dbReference>
<gene>
    <name evidence="1" type="ORF">PHACADRAFT_198745</name>
</gene>
<keyword evidence="2" id="KW-1185">Reference proteome</keyword>
<organism evidence="1 2">
    <name type="scientific">Phanerochaete carnosa (strain HHB-10118-sp)</name>
    <name type="common">White-rot fungus</name>
    <name type="synonym">Peniophora carnosa</name>
    <dbReference type="NCBI Taxonomy" id="650164"/>
    <lineage>
        <taxon>Eukaryota</taxon>
        <taxon>Fungi</taxon>
        <taxon>Dikarya</taxon>
        <taxon>Basidiomycota</taxon>
        <taxon>Agaricomycotina</taxon>
        <taxon>Agaricomycetes</taxon>
        <taxon>Polyporales</taxon>
        <taxon>Phanerochaetaceae</taxon>
        <taxon>Phanerochaete</taxon>
    </lineage>
</organism>
<dbReference type="HOGENOM" id="CLU_094687_1_0_1"/>
<reference evidence="1 2" key="1">
    <citation type="journal article" date="2012" name="BMC Genomics">
        <title>Comparative genomics of the white-rot fungi, Phanerochaete carnosa and P. chrysosporium, to elucidate the genetic basis of the distinct wood types they colonize.</title>
        <authorList>
            <person name="Suzuki H."/>
            <person name="MacDonald J."/>
            <person name="Syed K."/>
            <person name="Salamov A."/>
            <person name="Hori C."/>
            <person name="Aerts A."/>
            <person name="Henrissat B."/>
            <person name="Wiebenga A."/>
            <person name="vanKuyk P.A."/>
            <person name="Barry K."/>
            <person name="Lindquist E."/>
            <person name="LaButti K."/>
            <person name="Lapidus A."/>
            <person name="Lucas S."/>
            <person name="Coutinho P."/>
            <person name="Gong Y."/>
            <person name="Samejima M."/>
            <person name="Mahadevan R."/>
            <person name="Abou-Zaid M."/>
            <person name="de Vries R.P."/>
            <person name="Igarashi K."/>
            <person name="Yadav J.S."/>
            <person name="Grigoriev I.V."/>
            <person name="Master E.R."/>
        </authorList>
    </citation>
    <scope>NUCLEOTIDE SEQUENCE [LARGE SCALE GENOMIC DNA]</scope>
    <source>
        <strain evidence="1 2">HHB-10118-sp</strain>
    </source>
</reference>
<dbReference type="RefSeq" id="XP_007399041.1">
    <property type="nucleotide sequence ID" value="XM_007398979.1"/>
</dbReference>
<dbReference type="AlphaFoldDB" id="K5US24"/>
<dbReference type="OrthoDB" id="2799313at2759"/>
<dbReference type="InParanoid" id="K5US24"/>